<comment type="caution">
    <text evidence="3">The sequence shown here is derived from an EMBL/GenBank/DDBJ whole genome shotgun (WGS) entry which is preliminary data.</text>
</comment>
<gene>
    <name evidence="3" type="ORF">F2Q68_00007743</name>
    <name evidence="2" type="ORF">F2Q70_00014651</name>
</gene>
<feature type="compositionally biased region" description="Low complexity" evidence="1">
    <location>
        <begin position="1"/>
        <end position="15"/>
    </location>
</feature>
<dbReference type="EMBL" id="QGKW02000717">
    <property type="protein sequence ID" value="KAF2600472.1"/>
    <property type="molecule type" value="Genomic_DNA"/>
</dbReference>
<dbReference type="EMBL" id="QGKY02001250">
    <property type="protein sequence ID" value="KAF2564443.1"/>
    <property type="molecule type" value="Genomic_DNA"/>
</dbReference>
<dbReference type="Proteomes" id="UP000712281">
    <property type="component" value="Unassembled WGS sequence"/>
</dbReference>
<evidence type="ECO:0000313" key="4">
    <source>
        <dbReference type="Proteomes" id="UP000712281"/>
    </source>
</evidence>
<sequence>MASSASTHGGSAHGSFVGDDESALTQSDGEWVQHQALSSFPDTNRFIHHVRIYKYIRVLSRTSITFLL</sequence>
<evidence type="ECO:0000313" key="2">
    <source>
        <dbReference type="EMBL" id="KAF2564443.1"/>
    </source>
</evidence>
<feature type="region of interest" description="Disordered" evidence="1">
    <location>
        <begin position="1"/>
        <end position="22"/>
    </location>
</feature>
<organism evidence="3 4">
    <name type="scientific">Brassica cretica</name>
    <name type="common">Mustard</name>
    <dbReference type="NCBI Taxonomy" id="69181"/>
    <lineage>
        <taxon>Eukaryota</taxon>
        <taxon>Viridiplantae</taxon>
        <taxon>Streptophyta</taxon>
        <taxon>Embryophyta</taxon>
        <taxon>Tracheophyta</taxon>
        <taxon>Spermatophyta</taxon>
        <taxon>Magnoliopsida</taxon>
        <taxon>eudicotyledons</taxon>
        <taxon>Gunneridae</taxon>
        <taxon>Pentapetalae</taxon>
        <taxon>rosids</taxon>
        <taxon>malvids</taxon>
        <taxon>Brassicales</taxon>
        <taxon>Brassicaceae</taxon>
        <taxon>Brassiceae</taxon>
        <taxon>Brassica</taxon>
    </lineage>
</organism>
<accession>A0A8S9L2X4</accession>
<dbReference type="AlphaFoldDB" id="A0A8S9L2X4"/>
<evidence type="ECO:0000256" key="1">
    <source>
        <dbReference type="SAM" id="MobiDB-lite"/>
    </source>
</evidence>
<protein>
    <submittedName>
        <fullName evidence="3">Uncharacterized protein</fullName>
    </submittedName>
</protein>
<proteinExistence type="predicted"/>
<evidence type="ECO:0000313" key="3">
    <source>
        <dbReference type="EMBL" id="KAF2600472.1"/>
    </source>
</evidence>
<reference evidence="3" key="1">
    <citation type="submission" date="2019-12" db="EMBL/GenBank/DDBJ databases">
        <title>Genome sequencing and annotation of Brassica cretica.</title>
        <authorList>
            <person name="Studholme D.J."/>
            <person name="Sarris P.F."/>
        </authorList>
    </citation>
    <scope>NUCLEOTIDE SEQUENCE</scope>
    <source>
        <strain evidence="3">PFS-001/15</strain>
        <strain evidence="2">PFS-102/07</strain>
        <tissue evidence="3">Leaf</tissue>
    </source>
</reference>
<name>A0A8S9L2X4_BRACR</name>